<dbReference type="EMBL" id="JAQOUE010000001">
    <property type="protein sequence ID" value="MDT7042747.1"/>
    <property type="molecule type" value="Genomic_DNA"/>
</dbReference>
<dbReference type="SUPFAM" id="SSF49503">
    <property type="entry name" value="Cupredoxins"/>
    <property type="match status" value="4"/>
</dbReference>
<evidence type="ECO:0000313" key="4">
    <source>
        <dbReference type="EMBL" id="MDT7042747.1"/>
    </source>
</evidence>
<reference evidence="4 5" key="1">
    <citation type="journal article" date="2023" name="ISME J.">
        <title>Cultivation and genomic characterization of novel and ubiquitous marine nitrite-oxidizing bacteria from the Nitrospirales.</title>
        <authorList>
            <person name="Mueller A.J."/>
            <person name="Daebeler A."/>
            <person name="Herbold C.W."/>
            <person name="Kirkegaard R.H."/>
            <person name="Daims H."/>
        </authorList>
    </citation>
    <scope>NUCLEOTIDE SEQUENCE [LARGE SCALE GENOMIC DNA]</scope>
    <source>
        <strain evidence="4 5">EB</strain>
    </source>
</reference>
<evidence type="ECO:0000256" key="1">
    <source>
        <dbReference type="ARBA" id="ARBA00022723"/>
    </source>
</evidence>
<keyword evidence="5" id="KW-1185">Reference proteome</keyword>
<proteinExistence type="predicted"/>
<dbReference type="Gene3D" id="2.60.40.420">
    <property type="entry name" value="Cupredoxins - blue copper proteins"/>
    <property type="match status" value="4"/>
</dbReference>
<organism evidence="4 5">
    <name type="scientific">Candidatus Nitronereus thalassa</name>
    <dbReference type="NCBI Taxonomy" id="3020898"/>
    <lineage>
        <taxon>Bacteria</taxon>
        <taxon>Pseudomonadati</taxon>
        <taxon>Nitrospirota</taxon>
        <taxon>Nitrospiria</taxon>
        <taxon>Nitrospirales</taxon>
        <taxon>Nitrospiraceae</taxon>
        <taxon>Candidatus Nitronereus</taxon>
    </lineage>
</organism>
<evidence type="ECO:0000313" key="5">
    <source>
        <dbReference type="Proteomes" id="UP001250932"/>
    </source>
</evidence>
<feature type="region of interest" description="Disordered" evidence="2">
    <location>
        <begin position="1599"/>
        <end position="1624"/>
    </location>
</feature>
<feature type="domain" description="Plastocyanin-like" evidence="3">
    <location>
        <begin position="199"/>
        <end position="305"/>
    </location>
</feature>
<keyword evidence="1" id="KW-0479">Metal-binding</keyword>
<dbReference type="InterPro" id="IPR008972">
    <property type="entry name" value="Cupredoxin"/>
</dbReference>
<dbReference type="Proteomes" id="UP001250932">
    <property type="component" value="Unassembled WGS sequence"/>
</dbReference>
<dbReference type="RefSeq" id="WP_313833198.1">
    <property type="nucleotide sequence ID" value="NZ_JAQOUE010000001.1"/>
</dbReference>
<sequence>MFYGTRLTLTVTAVLALWGGIMGFGMNTQVNAEDSTHVHQTGMSSQSPGWAERLKGQTITENSVEGRAERSALVELQHQRLMQQMGKEMEHRGDTTGAFNTMSMMHQYGAGPANGLLASTSGVEPVSMKGGMCPKTAPVRDYDISAIDVEITLNQWLDFYPGYMYALTEDIDKIREEEAKNAEARETEGHHDPGGVKNGIQDQWIQPLVIRGNQGDCVKVTLRNQLEFGEEVSLHINGSDMVMSKTGQPATTTNPDSVAGEGETVEMEWYIHPDTQEGGRQFHTFSNDRELTVMGLFGVFVVEPRGSEYYDPLGTGPATKDRSGWQTMIKNGTGPDFREFVLIYHEVGDEAFRPVNKHGDFLPQRDPLTDAYRPGARALNYRSEPFGINNMHVQHEYFGFEDESMAYSSYTFGDAAPTIPRSYLGDPAKFRIVHGGSEVFHSHHPHGGSIRWQRSPRATQMPVWSTGQAGPVKYPVVRTKSDRVDVEVIGPSEALDLETECGSGLCQWLAGDFLFHCHVAHHYVAGMWGYWRVYNTLQTPGIQNDVMTPLRELPDRLGRIHKPVTSDKLVGTTVNWFGKQFKIVGSGKSNWKSEPAVVNLKDWVSMQLSNQGKPGHKDDELGQMKAYDATVIDWVWEGNRAMSEKEATLGENPKYRPEWQGYEPGKRRAIWFEPSTGKVAWPWLTPHFGKRVPFSNDHNPAPWLEMIRLNKDGTRSVEPAKPGENGNWSLCPDRAGSQDYKVHFIQLPIELSAAQGSEPAIVDPNGLLYVVHEEEAEVRADNDKKFPLVVRANVYDCIDWMLTSEWIDDDITNFQSSKINTHFHFFQFDNQASDGVISGFSYEQSMRPFTQFDKPTKKGLPIPMNAKITKMAKMGDKTIHVTNAKQYHVGIPILVGADNVKGQEVLRIAKIDDGTLTFTTPLKNAHPVGDIVTVEYVRQRFWVDADVGSVFWHDHAFGGTTWPHGAVGTMIAEPFGSTWHDPKTGKRIRTGPVADIHAVERVGHDVAGSFRELMVHIMDTVPHTVNVVTAGNPPGQPVEVALEAGRTVSFQMPPNDKIKMTPMPFLNGGTHTTGGALNFRAEPFAHRLSNNPDTSKIFSSAVHGDPSTAMVRAYLGDAIVFRLLDVTMNESNVFTISGHTFWSERYAEEANRKNSLHIGIAERYDLVVAEAGGPRHQTGDYLFFNGRSSKFSEGAWGIIRVLDKPVSDLQPLPNKAYGKEGMPERLPVCPSDAPVKQFNVVAMDHPSMSFNPNAPEAIEVDFERKIELRNPDAKIYVLEEDAQRVSGDAQPMPLTLRANVGDCIKVKLTNKLKEGRASFSAFGLAFDPKDSQGVNLGNNSGDQTVASGQSRTYTYYADPFNGEGQTLVWDWGNVAMNPRNGLFGGIIIGPKGSTYRDPKTGEDISLKNSWTADVIVDQTIQGNENRANYRDVALYFQDEDNIIGTSFMPYVQNVAGLTGVNYRAEPYLHREEAGCSLGRMFQPCEVDNPQDPVTPLIQAHAGDPVRVHVFGASSEQNGMFTIEKHEWPIEPFLPGADMISTVEFAGSEGLDVFVPGAGGKYSLPGDYVWSNGRLPYSQSGQWGYLRVLPANDQRILPLGGSSMSQRHVEGEQPENFKATPASFK</sequence>
<evidence type="ECO:0000256" key="2">
    <source>
        <dbReference type="SAM" id="MobiDB-lite"/>
    </source>
</evidence>
<dbReference type="InterPro" id="IPR002355">
    <property type="entry name" value="Cu_oxidase_Cu_BS"/>
</dbReference>
<dbReference type="Pfam" id="PF07732">
    <property type="entry name" value="Cu-oxidase_3"/>
    <property type="match status" value="1"/>
</dbReference>
<name>A0ABU3K8L2_9BACT</name>
<gene>
    <name evidence="4" type="ORF">PPG34_10325</name>
</gene>
<protein>
    <submittedName>
        <fullName evidence="4">Multicopper oxidase domain-containing protein</fullName>
    </submittedName>
</protein>
<dbReference type="PROSITE" id="PS00080">
    <property type="entry name" value="MULTICOPPER_OXIDASE2"/>
    <property type="match status" value="1"/>
</dbReference>
<accession>A0ABU3K8L2</accession>
<comment type="caution">
    <text evidence="4">The sequence shown here is derived from an EMBL/GenBank/DDBJ whole genome shotgun (WGS) entry which is preliminary data.</text>
</comment>
<dbReference type="InterPro" id="IPR011707">
    <property type="entry name" value="Cu-oxidase-like_N"/>
</dbReference>
<evidence type="ECO:0000259" key="3">
    <source>
        <dbReference type="Pfam" id="PF07732"/>
    </source>
</evidence>